<dbReference type="AlphaFoldDB" id="A0A9W9NTI6"/>
<evidence type="ECO:0000256" key="1">
    <source>
        <dbReference type="ARBA" id="ARBA00004141"/>
    </source>
</evidence>
<sequence length="250" mass="27808">MRMHAVLNPDRVLICFVYVGAAVESITVAGAARAAAARGDLAQLKSGGKLIAAGQDLQAVVERIVLSLVVTFRRRVARAGDVPRNVKIVCYTLYVTSTLVLMRCIFRAVENFETFNHLACTANCGAIISDEWFLYAFELGPMLIFTYWLNLLHPGRFLPREKIQYLGVDRQTESYGPGWVDHPSRLATYLDPLNIVGSIKGERSHDQYWLRDTNFRVAVGSFAAGTASNKKTGQTPGWQSRSKREVPDKV</sequence>
<keyword evidence="2" id="KW-0812">Transmembrane</keyword>
<evidence type="ECO:0000256" key="5">
    <source>
        <dbReference type="SAM" id="MobiDB-lite"/>
    </source>
</evidence>
<dbReference type="Proteomes" id="UP001150941">
    <property type="component" value="Unassembled WGS sequence"/>
</dbReference>
<keyword evidence="4" id="KW-0472">Membrane</keyword>
<feature type="region of interest" description="Disordered" evidence="5">
    <location>
        <begin position="226"/>
        <end position="250"/>
    </location>
</feature>
<evidence type="ECO:0000256" key="2">
    <source>
        <dbReference type="ARBA" id="ARBA00022692"/>
    </source>
</evidence>
<dbReference type="InterPro" id="IPR007568">
    <property type="entry name" value="RTA1"/>
</dbReference>
<accession>A0A9W9NTI6</accession>
<protein>
    <submittedName>
        <fullName evidence="6">Uncharacterized protein</fullName>
    </submittedName>
</protein>
<evidence type="ECO:0000256" key="4">
    <source>
        <dbReference type="ARBA" id="ARBA00023136"/>
    </source>
</evidence>
<dbReference type="OrthoDB" id="3358017at2759"/>
<evidence type="ECO:0000256" key="3">
    <source>
        <dbReference type="ARBA" id="ARBA00022989"/>
    </source>
</evidence>
<name>A0A9W9NTI6_9EURO</name>
<comment type="caution">
    <text evidence="6">The sequence shown here is derived from an EMBL/GenBank/DDBJ whole genome shotgun (WGS) entry which is preliminary data.</text>
</comment>
<reference evidence="6" key="2">
    <citation type="journal article" date="2023" name="IMA Fungus">
        <title>Comparative genomic study of the Penicillium genus elucidates a diverse pangenome and 15 lateral gene transfer events.</title>
        <authorList>
            <person name="Petersen C."/>
            <person name="Sorensen T."/>
            <person name="Nielsen M.R."/>
            <person name="Sondergaard T.E."/>
            <person name="Sorensen J.L."/>
            <person name="Fitzpatrick D.A."/>
            <person name="Frisvad J.C."/>
            <person name="Nielsen K.L."/>
        </authorList>
    </citation>
    <scope>NUCLEOTIDE SEQUENCE</scope>
    <source>
        <strain evidence="6">IBT 19713</strain>
    </source>
</reference>
<dbReference type="EMBL" id="JAPQKS010000005">
    <property type="protein sequence ID" value="KAJ5225862.1"/>
    <property type="molecule type" value="Genomic_DNA"/>
</dbReference>
<reference evidence="6" key="1">
    <citation type="submission" date="2022-11" db="EMBL/GenBank/DDBJ databases">
        <authorList>
            <person name="Petersen C."/>
        </authorList>
    </citation>
    <scope>NUCLEOTIDE SEQUENCE</scope>
    <source>
        <strain evidence="6">IBT 19713</strain>
    </source>
</reference>
<gene>
    <name evidence="6" type="ORF">N7468_007087</name>
</gene>
<keyword evidence="3" id="KW-1133">Transmembrane helix</keyword>
<proteinExistence type="predicted"/>
<keyword evidence="7" id="KW-1185">Reference proteome</keyword>
<dbReference type="GeneID" id="83203686"/>
<dbReference type="Pfam" id="PF04479">
    <property type="entry name" value="RTA1"/>
    <property type="match status" value="1"/>
</dbReference>
<dbReference type="RefSeq" id="XP_058329273.1">
    <property type="nucleotide sequence ID" value="XM_058476383.1"/>
</dbReference>
<dbReference type="PANTHER" id="PTHR31465">
    <property type="entry name" value="PROTEIN RTA1-RELATED"/>
    <property type="match status" value="1"/>
</dbReference>
<feature type="compositionally biased region" description="Polar residues" evidence="5">
    <location>
        <begin position="226"/>
        <end position="240"/>
    </location>
</feature>
<evidence type="ECO:0000313" key="7">
    <source>
        <dbReference type="Proteomes" id="UP001150941"/>
    </source>
</evidence>
<comment type="subcellular location">
    <subcellularLocation>
        <location evidence="1">Membrane</location>
        <topology evidence="1">Multi-pass membrane protein</topology>
    </subcellularLocation>
</comment>
<evidence type="ECO:0000313" key="6">
    <source>
        <dbReference type="EMBL" id="KAJ5225862.1"/>
    </source>
</evidence>
<organism evidence="6 7">
    <name type="scientific">Penicillium chermesinum</name>
    <dbReference type="NCBI Taxonomy" id="63820"/>
    <lineage>
        <taxon>Eukaryota</taxon>
        <taxon>Fungi</taxon>
        <taxon>Dikarya</taxon>
        <taxon>Ascomycota</taxon>
        <taxon>Pezizomycotina</taxon>
        <taxon>Eurotiomycetes</taxon>
        <taxon>Eurotiomycetidae</taxon>
        <taxon>Eurotiales</taxon>
        <taxon>Aspergillaceae</taxon>
        <taxon>Penicillium</taxon>
    </lineage>
</organism>
<dbReference type="PANTHER" id="PTHR31465:SF13">
    <property type="entry name" value="RTA1 DOMAIN PROTEIN-RELATED"/>
    <property type="match status" value="1"/>
</dbReference>
<dbReference type="GO" id="GO:0016020">
    <property type="term" value="C:membrane"/>
    <property type="evidence" value="ECO:0007669"/>
    <property type="project" value="UniProtKB-SubCell"/>
</dbReference>